<evidence type="ECO:0000256" key="1">
    <source>
        <dbReference type="SAM" id="MobiDB-lite"/>
    </source>
</evidence>
<dbReference type="Proteomes" id="UP000580861">
    <property type="component" value="Unassembled WGS sequence"/>
</dbReference>
<evidence type="ECO:0000313" key="4">
    <source>
        <dbReference type="Proteomes" id="UP000580861"/>
    </source>
</evidence>
<dbReference type="RefSeq" id="WP_343072152.1">
    <property type="nucleotide sequence ID" value="NZ_JACHMX010000001.1"/>
</dbReference>
<evidence type="ECO:0000256" key="2">
    <source>
        <dbReference type="SAM" id="Phobius"/>
    </source>
</evidence>
<dbReference type="EMBL" id="JACHMX010000001">
    <property type="protein sequence ID" value="MBB5855132.1"/>
    <property type="molecule type" value="Genomic_DNA"/>
</dbReference>
<organism evidence="3 4">
    <name type="scientific">Amycolatopsis umgeniensis</name>
    <dbReference type="NCBI Taxonomy" id="336628"/>
    <lineage>
        <taxon>Bacteria</taxon>
        <taxon>Bacillati</taxon>
        <taxon>Actinomycetota</taxon>
        <taxon>Actinomycetes</taxon>
        <taxon>Pseudonocardiales</taxon>
        <taxon>Pseudonocardiaceae</taxon>
        <taxon>Amycolatopsis</taxon>
    </lineage>
</organism>
<proteinExistence type="predicted"/>
<name>A0A841B9A1_9PSEU</name>
<keyword evidence="2" id="KW-0472">Membrane</keyword>
<feature type="transmembrane region" description="Helical" evidence="2">
    <location>
        <begin position="6"/>
        <end position="25"/>
    </location>
</feature>
<protein>
    <submittedName>
        <fullName evidence="3">Uncharacterized protein</fullName>
    </submittedName>
</protein>
<keyword evidence="2" id="KW-0812">Transmembrane</keyword>
<reference evidence="3 4" key="1">
    <citation type="submission" date="2020-08" db="EMBL/GenBank/DDBJ databases">
        <title>Sequencing the genomes of 1000 actinobacteria strains.</title>
        <authorList>
            <person name="Klenk H.-P."/>
        </authorList>
    </citation>
    <scope>NUCLEOTIDE SEQUENCE [LARGE SCALE GENOMIC DNA]</scope>
    <source>
        <strain evidence="3 4">DSM 45272</strain>
    </source>
</reference>
<accession>A0A841B9A1</accession>
<feature type="region of interest" description="Disordered" evidence="1">
    <location>
        <begin position="34"/>
        <end position="77"/>
    </location>
</feature>
<feature type="compositionally biased region" description="Pro residues" evidence="1">
    <location>
        <begin position="34"/>
        <end position="46"/>
    </location>
</feature>
<keyword evidence="2" id="KW-1133">Transmembrane helix</keyword>
<keyword evidence="4" id="KW-1185">Reference proteome</keyword>
<gene>
    <name evidence="3" type="ORF">HDA45_005219</name>
</gene>
<feature type="compositionally biased region" description="Pro residues" evidence="1">
    <location>
        <begin position="53"/>
        <end position="77"/>
    </location>
</feature>
<sequence>MVGIIELLLIMAVLAGVGVGIFFLIKTLNKPKPPYPPQYPPYPPQYPQGGPQGPYPPQQYPGQPPQQPPYPPQGWGN</sequence>
<comment type="caution">
    <text evidence="3">The sequence shown here is derived from an EMBL/GenBank/DDBJ whole genome shotgun (WGS) entry which is preliminary data.</text>
</comment>
<evidence type="ECO:0000313" key="3">
    <source>
        <dbReference type="EMBL" id="MBB5855132.1"/>
    </source>
</evidence>
<dbReference type="AlphaFoldDB" id="A0A841B9A1"/>